<feature type="transmembrane region" description="Helical" evidence="2">
    <location>
        <begin position="20"/>
        <end position="42"/>
    </location>
</feature>
<dbReference type="SUPFAM" id="SSF81606">
    <property type="entry name" value="PP2C-like"/>
    <property type="match status" value="1"/>
</dbReference>
<feature type="domain" description="PPM-type phosphatase" evidence="3">
    <location>
        <begin position="570"/>
        <end position="782"/>
    </location>
</feature>
<feature type="transmembrane region" description="Helical" evidence="2">
    <location>
        <begin position="202"/>
        <end position="230"/>
    </location>
</feature>
<dbReference type="InterPro" id="IPR052016">
    <property type="entry name" value="Bact_Sigma-Reg"/>
</dbReference>
<keyword evidence="2" id="KW-0812">Transmembrane</keyword>
<keyword evidence="2" id="KW-1133">Transmembrane helix</keyword>
<dbReference type="InterPro" id="IPR036457">
    <property type="entry name" value="PPM-type-like_dom_sf"/>
</dbReference>
<evidence type="ECO:0000256" key="2">
    <source>
        <dbReference type="SAM" id="Phobius"/>
    </source>
</evidence>
<protein>
    <submittedName>
        <fullName evidence="4">Stage II sporulation protein E</fullName>
    </submittedName>
</protein>
<feature type="transmembrane region" description="Helical" evidence="2">
    <location>
        <begin position="110"/>
        <end position="130"/>
    </location>
</feature>
<feature type="transmembrane region" description="Helical" evidence="2">
    <location>
        <begin position="237"/>
        <end position="255"/>
    </location>
</feature>
<dbReference type="Pfam" id="PF07228">
    <property type="entry name" value="SpoIIE"/>
    <property type="match status" value="1"/>
</dbReference>
<evidence type="ECO:0000259" key="3">
    <source>
        <dbReference type="SMART" id="SM00331"/>
    </source>
</evidence>
<dbReference type="PANTHER" id="PTHR43156">
    <property type="entry name" value="STAGE II SPORULATION PROTEIN E-RELATED"/>
    <property type="match status" value="1"/>
</dbReference>
<reference evidence="4 5" key="1">
    <citation type="submission" date="2016-11" db="EMBL/GenBank/DDBJ databases">
        <authorList>
            <person name="Jaros S."/>
            <person name="Januszkiewicz K."/>
            <person name="Wedrychowicz H."/>
        </authorList>
    </citation>
    <scope>NUCLEOTIDE SEQUENCE [LARGE SCALE GENOMIC DNA]</scope>
    <source>
        <strain evidence="4 5">DSM 19022</strain>
    </source>
</reference>
<dbReference type="GO" id="GO:0004722">
    <property type="term" value="F:protein serine/threonine phosphatase activity"/>
    <property type="evidence" value="ECO:0007669"/>
    <property type="project" value="InterPro"/>
</dbReference>
<dbReference type="InterPro" id="IPR014221">
    <property type="entry name" value="SpoII_E"/>
</dbReference>
<accession>A0A1M6GFD5</accession>
<dbReference type="InterPro" id="IPR045768">
    <property type="entry name" value="SpoIIE_N"/>
</dbReference>
<feature type="transmembrane region" description="Helical" evidence="2">
    <location>
        <begin position="261"/>
        <end position="277"/>
    </location>
</feature>
<evidence type="ECO:0000313" key="4">
    <source>
        <dbReference type="EMBL" id="SHJ08591.1"/>
    </source>
</evidence>
<dbReference type="RefSeq" id="WP_073026401.1">
    <property type="nucleotide sequence ID" value="NZ_FQZS01000015.1"/>
</dbReference>
<dbReference type="NCBIfam" id="TIGR02865">
    <property type="entry name" value="spore_II_E"/>
    <property type="match status" value="1"/>
</dbReference>
<evidence type="ECO:0000313" key="5">
    <source>
        <dbReference type="Proteomes" id="UP000184442"/>
    </source>
</evidence>
<dbReference type="AlphaFoldDB" id="A0A1M6GFD5"/>
<dbReference type="EMBL" id="FQZS01000015">
    <property type="protein sequence ID" value="SHJ08591.1"/>
    <property type="molecule type" value="Genomic_DNA"/>
</dbReference>
<dbReference type="OrthoDB" id="9763774at2"/>
<dbReference type="Pfam" id="PF19732">
    <property type="entry name" value="SpoIIE_N"/>
    <property type="match status" value="1"/>
</dbReference>
<keyword evidence="2" id="KW-0472">Membrane</keyword>
<dbReference type="Proteomes" id="UP000184442">
    <property type="component" value="Unassembled WGS sequence"/>
</dbReference>
<feature type="transmembrane region" description="Helical" evidence="2">
    <location>
        <begin position="136"/>
        <end position="155"/>
    </location>
</feature>
<proteinExistence type="predicted"/>
<dbReference type="STRING" id="1122184.SAMN02745176_02363"/>
<keyword evidence="5" id="KW-1185">Reference proteome</keyword>
<dbReference type="SMART" id="SM00331">
    <property type="entry name" value="PP2C_SIG"/>
    <property type="match status" value="1"/>
</dbReference>
<dbReference type="Gene3D" id="3.60.40.10">
    <property type="entry name" value="PPM-type phosphatase domain"/>
    <property type="match status" value="1"/>
</dbReference>
<dbReference type="PANTHER" id="PTHR43156:SF2">
    <property type="entry name" value="STAGE II SPORULATION PROTEIN E"/>
    <property type="match status" value="1"/>
</dbReference>
<organism evidence="4 5">
    <name type="scientific">Lutispora thermophila DSM 19022</name>
    <dbReference type="NCBI Taxonomy" id="1122184"/>
    <lineage>
        <taxon>Bacteria</taxon>
        <taxon>Bacillati</taxon>
        <taxon>Bacillota</taxon>
        <taxon>Clostridia</taxon>
        <taxon>Lutisporales</taxon>
        <taxon>Lutisporaceae</taxon>
        <taxon>Lutispora</taxon>
    </lineage>
</organism>
<evidence type="ECO:0000256" key="1">
    <source>
        <dbReference type="ARBA" id="ARBA00022801"/>
    </source>
</evidence>
<feature type="transmembrane region" description="Helical" evidence="2">
    <location>
        <begin position="49"/>
        <end position="72"/>
    </location>
</feature>
<keyword evidence="1" id="KW-0378">Hydrolase</keyword>
<gene>
    <name evidence="4" type="ORF">SAMN02745176_02363</name>
</gene>
<dbReference type="InterPro" id="IPR001932">
    <property type="entry name" value="PPM-type_phosphatase-like_dom"/>
</dbReference>
<name>A0A1M6GFD5_9FIRM</name>
<sequence>MADLIAIGKKAIPKVKLMNQYSGLIVSVTAALIGFSMGRIVILEYLNPFSIALLCAAMISKLNPYIIGFSIIAGSFSIKTPELLLKNMILVSLMLFAYLIISRTRLNNRVFFSIFAPLANLITGIFIFYFKYYYLYDMFMMIIESVMLCALINIYDKALDLIACIKRRNKISSEEIVSILLLIISSFLGASVYIWQLSIKNIVSIVLILLASFMGNIGTGAAAGIVFGMLQSLSGDIYPSAIGVYGICGLLSSAFKSYGRIMTILGFIIGNSVMTFYINGSTEVLIKIEEILAASIIFMFIPEKKVKNILLNKWRIETESTKIGEAYRLKDFTVERLQEISDVFKELAMSMNVGLGSKEYFSQLDAAEIMEKVVRDTCCKCGMYSSCWKQEFYGTYQKMFSALSKIERGDFNEDDRRHRIVDKCLFPEKIWDRLKYHYDIYRYTLTWKKKIDSGRYALSHQLQETAKLIGGLANKFNVNIEFDKNLEEEIMVTMDKIGIHLDHVSAVKGKDSIEIDMRFRNCGGKRECVSKIIPEIRKITGKHFIKADASCCVTGRDGCLLKLREVHKFSIVTGIARKQKQTSSVSGDNYSLLELKDGKFYMILSDGMGSGPRAAMESGMAVSLIEKFLAAGYDQNTALEAVNSLLLIKSDDDNYATVDMTIINQYTGDVEFLKVGAVSTFIKYKDRVDVIRNSSLPAGILDKIDVEFNRRKIGDGDFVVMITDGVLEANEKDLDKEKWLEDMIYNIDTRNPKKMADIIMEKCLEKSKGQTPDDMTVLVAKIWKSA</sequence>
<feature type="transmembrane region" description="Helical" evidence="2">
    <location>
        <begin position="176"/>
        <end position="196"/>
    </location>
</feature>
<feature type="transmembrane region" description="Helical" evidence="2">
    <location>
        <begin position="84"/>
        <end position="101"/>
    </location>
</feature>